<feature type="repeat" description="NHL" evidence="2">
    <location>
        <begin position="334"/>
        <end position="354"/>
    </location>
</feature>
<dbReference type="OrthoDB" id="9792285at2"/>
<dbReference type="RefSeq" id="WP_002718260.1">
    <property type="nucleotide sequence ID" value="NZ_UFSI01000001.1"/>
</dbReference>
<evidence type="ECO:0000256" key="1">
    <source>
        <dbReference type="ARBA" id="ARBA00022737"/>
    </source>
</evidence>
<dbReference type="PANTHER" id="PTHR24104">
    <property type="entry name" value="E3 UBIQUITIN-PROTEIN LIGASE NHLRC1-RELATED"/>
    <property type="match status" value="1"/>
</dbReference>
<dbReference type="EMBL" id="UIGB01000001">
    <property type="protein sequence ID" value="SUU83481.1"/>
    <property type="molecule type" value="Genomic_DNA"/>
</dbReference>
<dbReference type="AlphaFoldDB" id="A0A380W3E6"/>
<name>A0A380W3E6_AFIFE</name>
<dbReference type="InterPro" id="IPR011042">
    <property type="entry name" value="6-blade_b-propeller_TolB-like"/>
</dbReference>
<keyword evidence="1" id="KW-0677">Repeat</keyword>
<dbReference type="SUPFAM" id="SSF63829">
    <property type="entry name" value="Calcium-dependent phosphotriesterase"/>
    <property type="match status" value="1"/>
</dbReference>
<dbReference type="Pfam" id="PF01436">
    <property type="entry name" value="NHL"/>
    <property type="match status" value="1"/>
</dbReference>
<feature type="signal peptide" evidence="3">
    <location>
        <begin position="1"/>
        <end position="24"/>
    </location>
</feature>
<dbReference type="InterPro" id="IPR001258">
    <property type="entry name" value="NHL_repeat"/>
</dbReference>
<proteinExistence type="predicted"/>
<protein>
    <submittedName>
        <fullName evidence="4">NHL repeat</fullName>
    </submittedName>
</protein>
<evidence type="ECO:0000313" key="4">
    <source>
        <dbReference type="EMBL" id="SUU83481.1"/>
    </source>
</evidence>
<feature type="chain" id="PRO_5016607786" evidence="3">
    <location>
        <begin position="25"/>
        <end position="494"/>
    </location>
</feature>
<feature type="repeat" description="NHL" evidence="2">
    <location>
        <begin position="250"/>
        <end position="282"/>
    </location>
</feature>
<evidence type="ECO:0000313" key="5">
    <source>
        <dbReference type="Proteomes" id="UP000254343"/>
    </source>
</evidence>
<dbReference type="PANTHER" id="PTHR24104:SF25">
    <property type="entry name" value="PROTEIN LIN-41"/>
    <property type="match status" value="1"/>
</dbReference>
<dbReference type="Gene3D" id="2.120.10.30">
    <property type="entry name" value="TolB, C-terminal domain"/>
    <property type="match status" value="1"/>
</dbReference>
<evidence type="ECO:0000256" key="2">
    <source>
        <dbReference type="PROSITE-ProRule" id="PRU00504"/>
    </source>
</evidence>
<accession>A0A380W3E6</accession>
<dbReference type="Proteomes" id="UP000254343">
    <property type="component" value="Unassembled WGS sequence"/>
</dbReference>
<gene>
    <name evidence="4" type="ORF">NCTC12722_00648</name>
</gene>
<dbReference type="InterPro" id="IPR050952">
    <property type="entry name" value="TRIM-NHL_E3_ligases"/>
</dbReference>
<organism evidence="4 5">
    <name type="scientific">Afipia felis</name>
    <name type="common">Cat scratch disease bacillus</name>
    <dbReference type="NCBI Taxonomy" id="1035"/>
    <lineage>
        <taxon>Bacteria</taxon>
        <taxon>Pseudomonadati</taxon>
        <taxon>Pseudomonadota</taxon>
        <taxon>Alphaproteobacteria</taxon>
        <taxon>Hyphomicrobiales</taxon>
        <taxon>Nitrobacteraceae</taxon>
        <taxon>Afipia</taxon>
    </lineage>
</organism>
<dbReference type="GO" id="GO:0061630">
    <property type="term" value="F:ubiquitin protein ligase activity"/>
    <property type="evidence" value="ECO:0007669"/>
    <property type="project" value="TreeGrafter"/>
</dbReference>
<dbReference type="GO" id="GO:0008270">
    <property type="term" value="F:zinc ion binding"/>
    <property type="evidence" value="ECO:0007669"/>
    <property type="project" value="UniProtKB-KW"/>
</dbReference>
<reference evidence="4 5" key="1">
    <citation type="submission" date="2018-06" db="EMBL/GenBank/DDBJ databases">
        <authorList>
            <consortium name="Pathogen Informatics"/>
            <person name="Doyle S."/>
        </authorList>
    </citation>
    <scope>NUCLEOTIDE SEQUENCE [LARGE SCALE GENOMIC DNA]</scope>
    <source>
        <strain evidence="4 5">NCTC12722</strain>
    </source>
</reference>
<evidence type="ECO:0000256" key="3">
    <source>
        <dbReference type="SAM" id="SignalP"/>
    </source>
</evidence>
<dbReference type="GO" id="GO:0043161">
    <property type="term" value="P:proteasome-mediated ubiquitin-dependent protein catabolic process"/>
    <property type="evidence" value="ECO:0007669"/>
    <property type="project" value="TreeGrafter"/>
</dbReference>
<sequence>MRNKREFAALLLAGTFASMMPVFAAEKIDLAKNGVLDRLIAQTGVYNKSKTGKMPDFVADPTWPQPLPHNWLLGQIGGLYVDSHDHVWVYNRPRTMTNDEVGLEGPLPGATNAKGEPVNGLGFARVNGFGADCCRAAPSVLEFDVDGKLLRSWGGPSDPDFLKTKCKAEDGCIWPNSEHGIYVDQRDNIWLAGNETGGKVGMPWMTNKEGGDGFVLKFDMNGNFKMRIGGTPKAADSNNKDGGLNGTPLLYRPADMVVDPKTNRLYIADGYGNRRILIVDADTGKYIGHFGAYGNNPVDDAAAAAQGAWPEGVAKGVKKPAFFRNPVHCVKIADDGRLYVCDRGNDRIQVFDSNDPSLGKECSNPNGEAGKCGFVDERWVSANTYTQPVMPGTAVSLNFSVDKDQSCLFVGDNTNQTIYILNRSYLEELGRFGRGGRASGDFHWLHQVSLDSKGNIYTAEVDTGKRIQKFLRYGEIGCSGSGTKTVGGEAAELK</sequence>
<dbReference type="PROSITE" id="PS51125">
    <property type="entry name" value="NHL"/>
    <property type="match status" value="2"/>
</dbReference>
<keyword evidence="3" id="KW-0732">Signal</keyword>
<dbReference type="GO" id="GO:0000209">
    <property type="term" value="P:protein polyubiquitination"/>
    <property type="evidence" value="ECO:0007669"/>
    <property type="project" value="TreeGrafter"/>
</dbReference>